<evidence type="ECO:0000256" key="1">
    <source>
        <dbReference type="SAM" id="Phobius"/>
    </source>
</evidence>
<reference evidence="3" key="1">
    <citation type="submission" date="2016-11" db="UniProtKB">
        <authorList>
            <consortium name="WormBaseParasite"/>
        </authorList>
    </citation>
    <scope>IDENTIFICATION</scope>
</reference>
<feature type="transmembrane region" description="Helical" evidence="1">
    <location>
        <begin position="242"/>
        <end position="267"/>
    </location>
</feature>
<accession>A0A1I7YYC4</accession>
<dbReference type="WBParaSite" id="L893_g2076.t1">
    <property type="protein sequence ID" value="L893_g2076.t1"/>
    <property type="gene ID" value="L893_g2076"/>
</dbReference>
<keyword evidence="1" id="KW-0472">Membrane</keyword>
<dbReference type="Pfam" id="PF07690">
    <property type="entry name" value="MFS_1"/>
    <property type="match status" value="1"/>
</dbReference>
<dbReference type="InterPro" id="IPR011701">
    <property type="entry name" value="MFS"/>
</dbReference>
<dbReference type="GO" id="GO:0022857">
    <property type="term" value="F:transmembrane transporter activity"/>
    <property type="evidence" value="ECO:0007669"/>
    <property type="project" value="InterPro"/>
</dbReference>
<evidence type="ECO:0000313" key="3">
    <source>
        <dbReference type="WBParaSite" id="L893_g2076.t1"/>
    </source>
</evidence>
<dbReference type="Gene3D" id="1.20.1250.20">
    <property type="entry name" value="MFS general substrate transporter like domains"/>
    <property type="match status" value="2"/>
</dbReference>
<dbReference type="Proteomes" id="UP000095287">
    <property type="component" value="Unplaced"/>
</dbReference>
<name>A0A1I7YYC4_9BILA</name>
<dbReference type="GO" id="GO:0016020">
    <property type="term" value="C:membrane"/>
    <property type="evidence" value="ECO:0007669"/>
    <property type="project" value="TreeGrafter"/>
</dbReference>
<organism evidence="2 3">
    <name type="scientific">Steinernema glaseri</name>
    <dbReference type="NCBI Taxonomy" id="37863"/>
    <lineage>
        <taxon>Eukaryota</taxon>
        <taxon>Metazoa</taxon>
        <taxon>Ecdysozoa</taxon>
        <taxon>Nematoda</taxon>
        <taxon>Chromadorea</taxon>
        <taxon>Rhabditida</taxon>
        <taxon>Tylenchina</taxon>
        <taxon>Panagrolaimomorpha</taxon>
        <taxon>Strongyloidoidea</taxon>
        <taxon>Steinernematidae</taxon>
        <taxon>Steinernema</taxon>
    </lineage>
</organism>
<dbReference type="PANTHER" id="PTHR45757">
    <property type="entry name" value="PROTEIN CBG23364-RELATED"/>
    <property type="match status" value="1"/>
</dbReference>
<keyword evidence="2" id="KW-1185">Reference proteome</keyword>
<keyword evidence="1" id="KW-0812">Transmembrane</keyword>
<keyword evidence="1" id="KW-1133">Transmembrane helix</keyword>
<feature type="transmembrane region" description="Helical" evidence="1">
    <location>
        <begin position="370"/>
        <end position="397"/>
    </location>
</feature>
<feature type="transmembrane region" description="Helical" evidence="1">
    <location>
        <begin position="55"/>
        <end position="73"/>
    </location>
</feature>
<dbReference type="InterPro" id="IPR036259">
    <property type="entry name" value="MFS_trans_sf"/>
</dbReference>
<dbReference type="SUPFAM" id="SSF103473">
    <property type="entry name" value="MFS general substrate transporter"/>
    <property type="match status" value="1"/>
</dbReference>
<feature type="transmembrane region" description="Helical" evidence="1">
    <location>
        <begin position="339"/>
        <end position="358"/>
    </location>
</feature>
<feature type="transmembrane region" description="Helical" evidence="1">
    <location>
        <begin position="279"/>
        <end position="300"/>
    </location>
</feature>
<dbReference type="AlphaFoldDB" id="A0A1I7YYC4"/>
<feature type="transmembrane region" description="Helical" evidence="1">
    <location>
        <begin position="7"/>
        <end position="31"/>
    </location>
</feature>
<feature type="transmembrane region" description="Helical" evidence="1">
    <location>
        <begin position="85"/>
        <end position="108"/>
    </location>
</feature>
<protein>
    <submittedName>
        <fullName evidence="3">MFS domain-containing protein</fullName>
    </submittedName>
</protein>
<sequence>MDALPYCIIILTLVCMGLLNANMTLFNFTIICVEPSERAAVAGNRTHRFSTFEEGWILSMVSIGAITGAYPAIHITNAIGLRLSLTVFCIVSAVSTVLVPIAAMNFYFIMVARFIQGFAVAGSHLACGAVPVSWGGAKSRGLFVSILCISYQVLGACDKIGLSTSVGSLHGDVELWLLLHLSLWVAGSVLPLRMHNTGVCLSVRHNLLELSTYQQASILEEDSQSTEKQAVPYSRMFKSRSIWGIITSGLACSIAYDTFLLYGPIYLHTVLKLEVHETGLLASLPYLLSMVTKVLAGVFLDKARCVGQHILSLWFTAFFQLGMASAFIALTFISADMPFVAGTVFTMSMVINGIYHVGQMNASQIIAQQYTHILSSVLAAQNSLGGFLLPPVIAFFVPHYTKSEDLPNRADLSEFPVHNIDIHTTKISSLCEAGVTVSQLISILRSLLQQPNRLMERATVHVDDIEEWTTDEAREFFSLFPVRFEQFYPSIGKVGMHKDLVAEFNAIEHKELELFYLKLLGRDEWSLITASRFECVKLSFFRKILEILEKQKDVPFLDQLINIHVDATVAEMKKALCLEEDFGASRE</sequence>
<evidence type="ECO:0000313" key="2">
    <source>
        <dbReference type="Proteomes" id="UP000095287"/>
    </source>
</evidence>
<feature type="transmembrane region" description="Helical" evidence="1">
    <location>
        <begin position="312"/>
        <end position="333"/>
    </location>
</feature>
<proteinExistence type="predicted"/>